<dbReference type="EMBL" id="JAVIZN010000002">
    <property type="protein sequence ID" value="MDR6207112.1"/>
    <property type="molecule type" value="Genomic_DNA"/>
</dbReference>
<accession>A0ABD5CT54</accession>
<protein>
    <submittedName>
        <fullName evidence="2">Uncharacterized protein</fullName>
    </submittedName>
</protein>
<comment type="caution">
    <text evidence="2">The sequence shown here is derived from an EMBL/GenBank/DDBJ whole genome shotgun (WGS) entry which is preliminary data.</text>
</comment>
<feature type="compositionally biased region" description="Basic residues" evidence="1">
    <location>
        <begin position="57"/>
        <end position="67"/>
    </location>
</feature>
<feature type="region of interest" description="Disordered" evidence="1">
    <location>
        <begin position="17"/>
        <end position="67"/>
    </location>
</feature>
<dbReference type="Proteomes" id="UP001245184">
    <property type="component" value="Unassembled WGS sequence"/>
</dbReference>
<evidence type="ECO:0000256" key="1">
    <source>
        <dbReference type="SAM" id="MobiDB-lite"/>
    </source>
</evidence>
<dbReference type="AlphaFoldDB" id="A0ABD5CT54"/>
<evidence type="ECO:0000313" key="3">
    <source>
        <dbReference type="Proteomes" id="UP001245184"/>
    </source>
</evidence>
<organism evidence="2 3">
    <name type="scientific">Paraburkholderia graminis</name>
    <dbReference type="NCBI Taxonomy" id="60548"/>
    <lineage>
        <taxon>Bacteria</taxon>
        <taxon>Pseudomonadati</taxon>
        <taxon>Pseudomonadota</taxon>
        <taxon>Betaproteobacteria</taxon>
        <taxon>Burkholderiales</taxon>
        <taxon>Burkholderiaceae</taxon>
        <taxon>Paraburkholderia</taxon>
    </lineage>
</organism>
<name>A0ABD5CT54_9BURK</name>
<gene>
    <name evidence="2" type="ORF">QF025_005832</name>
</gene>
<dbReference type="RefSeq" id="WP_029969270.1">
    <property type="nucleotide sequence ID" value="NZ_ATXV01000007.1"/>
</dbReference>
<sequence length="67" mass="7568">MLKKLQTMLRAIDSARGFNDEHDAGIGMSPVQNEGGLQQRHAANPRPARLRGPWRAARSRRPRIVPR</sequence>
<reference evidence="2 3" key="1">
    <citation type="submission" date="2023-08" db="EMBL/GenBank/DDBJ databases">
        <title>Genome sequencing of plant associated microbes to promote plant fitness in Sorghum bicolor and Oryza sativa.</title>
        <authorList>
            <person name="Coleman-Derr D."/>
        </authorList>
    </citation>
    <scope>NUCLEOTIDE SEQUENCE [LARGE SCALE GENOMIC DNA]</scope>
    <source>
        <strain evidence="2 3">SLBN-33</strain>
    </source>
</reference>
<proteinExistence type="predicted"/>
<evidence type="ECO:0000313" key="2">
    <source>
        <dbReference type="EMBL" id="MDR6207112.1"/>
    </source>
</evidence>